<dbReference type="Pfam" id="PF07715">
    <property type="entry name" value="Plug"/>
    <property type="match status" value="1"/>
</dbReference>
<dbReference type="Proteomes" id="UP000327424">
    <property type="component" value="Chromosome"/>
</dbReference>
<dbReference type="InterPro" id="IPR036942">
    <property type="entry name" value="Beta-barrel_TonB_sf"/>
</dbReference>
<evidence type="ECO:0000256" key="5">
    <source>
        <dbReference type="ARBA" id="ARBA00022692"/>
    </source>
</evidence>
<keyword evidence="10 11" id="KW-0998">Cell outer membrane</keyword>
<proteinExistence type="inferred from homology"/>
<evidence type="ECO:0000256" key="10">
    <source>
        <dbReference type="ARBA" id="ARBA00023237"/>
    </source>
</evidence>
<keyword evidence="17" id="KW-1185">Reference proteome</keyword>
<feature type="domain" description="TonB-dependent receptor-like beta-barrel" evidence="14">
    <location>
        <begin position="319"/>
        <end position="627"/>
    </location>
</feature>
<organism evidence="16 17">
    <name type="scientific">Moritella marina ATCC 15381</name>
    <dbReference type="NCBI Taxonomy" id="1202962"/>
    <lineage>
        <taxon>Bacteria</taxon>
        <taxon>Pseudomonadati</taxon>
        <taxon>Pseudomonadota</taxon>
        <taxon>Gammaproteobacteria</taxon>
        <taxon>Alteromonadales</taxon>
        <taxon>Moritellaceae</taxon>
        <taxon>Moritella</taxon>
    </lineage>
</organism>
<evidence type="ECO:0000259" key="15">
    <source>
        <dbReference type="Pfam" id="PF07715"/>
    </source>
</evidence>
<comment type="subcellular location">
    <subcellularLocation>
        <location evidence="1 11">Cell outer membrane</location>
        <topology evidence="1 11">Multi-pass membrane protein</topology>
    </subcellularLocation>
</comment>
<feature type="signal peptide" evidence="13">
    <location>
        <begin position="1"/>
        <end position="20"/>
    </location>
</feature>
<dbReference type="InterPro" id="IPR037066">
    <property type="entry name" value="Plug_dom_sf"/>
</dbReference>
<dbReference type="InterPro" id="IPR012910">
    <property type="entry name" value="Plug_dom"/>
</dbReference>
<dbReference type="EMBL" id="CP044399">
    <property type="protein sequence ID" value="QFI38543.1"/>
    <property type="molecule type" value="Genomic_DNA"/>
</dbReference>
<dbReference type="InterPro" id="IPR000531">
    <property type="entry name" value="Beta-barrel_TonB"/>
</dbReference>
<dbReference type="GO" id="GO:0015344">
    <property type="term" value="F:siderophore uptake transmembrane transporter activity"/>
    <property type="evidence" value="ECO:0007669"/>
    <property type="project" value="TreeGrafter"/>
</dbReference>
<evidence type="ECO:0000256" key="3">
    <source>
        <dbReference type="ARBA" id="ARBA00022448"/>
    </source>
</evidence>
<dbReference type="PANTHER" id="PTHR30069:SF29">
    <property type="entry name" value="HEMOGLOBIN AND HEMOGLOBIN-HAPTOGLOBIN-BINDING PROTEIN 1-RELATED"/>
    <property type="match status" value="1"/>
</dbReference>
<evidence type="ECO:0000256" key="6">
    <source>
        <dbReference type="ARBA" id="ARBA00022729"/>
    </source>
</evidence>
<sequence>MKLSPTIAYFSLLAPCYVMADQTSLDHLMDMSLEDLSMLDIEMDTASKSSKKLVDIPASVYVLTNERIQRSGARTITEALALVPGLTVTKHSETEWFVSARGFHDGLFNKLLVMMDGRSLYSPLYGGVYWSDVDYVLADIDRIEVLKGPGGTIWGGNAVNGVINIITKKAQDTLGSHVSVTAGKYGTQEVSLRHGTQLGNNIYARAFYKHKDQAQTVSNEAQIWTSDTAGFVLSKSLETRKWDIRVGGERTTYSTPWYVDDYTAPNNPGYSYSLLDIESYSAYAQFNYEQETTSGGLLKYSLWAEHNADEAKDAPGKITTVDADTNYNFEYNTQHKAIIGGGLRYIHLNLSDYDDQLSPADVDMYARYYSITSADDVIINAFYQSELQITEQVSLVAGVKAEYFEINDSIEFSPQLRALYQYSPVHSVWTGIGRAVAAPSYLDTHSYYVESNGRDVLLMLPTADIDNESVTTAEIGYRFIPTDYFSIDSTFYYSAHDNVRGVDYISNDDTPYIEPDYVYLAQNNADYSAISQGLEITSALEVSRNLRYNLSFSYIDLDATWDGGENSDGSSEPWFEMQQQLTSLQMQWDITDSLQFDLVAKYQDTEYNEIYRQIDPYFSMDIRLAWQKHKQAPLFELIVQDMNETGYADYWGEYSNEELVYLRVSHDF</sequence>
<comment type="similarity">
    <text evidence="2">Belongs to the TonB-dependent receptor family. Hemoglobin/haptoglobin binding protein subfamily.</text>
</comment>
<evidence type="ECO:0000256" key="1">
    <source>
        <dbReference type="ARBA" id="ARBA00004571"/>
    </source>
</evidence>
<dbReference type="OrthoDB" id="9758929at2"/>
<feature type="chain" id="PRO_5023922165" evidence="13">
    <location>
        <begin position="21"/>
        <end position="668"/>
    </location>
</feature>
<evidence type="ECO:0000256" key="13">
    <source>
        <dbReference type="SAM" id="SignalP"/>
    </source>
</evidence>
<dbReference type="Gene3D" id="2.40.170.20">
    <property type="entry name" value="TonB-dependent receptor, beta-barrel domain"/>
    <property type="match status" value="1"/>
</dbReference>
<dbReference type="PROSITE" id="PS52016">
    <property type="entry name" value="TONB_DEPENDENT_REC_3"/>
    <property type="match status" value="1"/>
</dbReference>
<evidence type="ECO:0000259" key="14">
    <source>
        <dbReference type="Pfam" id="PF00593"/>
    </source>
</evidence>
<evidence type="ECO:0000256" key="8">
    <source>
        <dbReference type="ARBA" id="ARBA00023136"/>
    </source>
</evidence>
<keyword evidence="6 13" id="KW-0732">Signal</keyword>
<keyword evidence="3 11" id="KW-0813">Transport</keyword>
<feature type="domain" description="TonB-dependent receptor plug" evidence="15">
    <location>
        <begin position="53"/>
        <end position="162"/>
    </location>
</feature>
<keyword evidence="9 16" id="KW-0675">Receptor</keyword>
<evidence type="ECO:0000256" key="7">
    <source>
        <dbReference type="ARBA" id="ARBA00023077"/>
    </source>
</evidence>
<dbReference type="KEGG" id="mmaa:FR932_12125"/>
<reference evidence="16 17" key="1">
    <citation type="submission" date="2019-09" db="EMBL/GenBank/DDBJ databases">
        <title>Hybrid Assembly of the complete Genome of the Deep-Sea Bacterium Moritella marina from long Nanopore and Illumina reads.</title>
        <authorList>
            <person name="Magin S."/>
            <person name="Georgoulis A."/>
            <person name="Papadimitriou K."/>
            <person name="Iliakis G."/>
            <person name="Vorgias C.E."/>
        </authorList>
    </citation>
    <scope>NUCLEOTIDE SEQUENCE [LARGE SCALE GENOMIC DNA]</scope>
    <source>
        <strain evidence="16 17">MP-1</strain>
    </source>
</reference>
<keyword evidence="4 11" id="KW-1134">Transmembrane beta strand</keyword>
<dbReference type="RefSeq" id="WP_019442999.1">
    <property type="nucleotide sequence ID" value="NZ_ALOE01000038.1"/>
</dbReference>
<evidence type="ECO:0000313" key="16">
    <source>
        <dbReference type="EMBL" id="QFI38543.1"/>
    </source>
</evidence>
<evidence type="ECO:0000256" key="12">
    <source>
        <dbReference type="RuleBase" id="RU003357"/>
    </source>
</evidence>
<dbReference type="PANTHER" id="PTHR30069">
    <property type="entry name" value="TONB-DEPENDENT OUTER MEMBRANE RECEPTOR"/>
    <property type="match status" value="1"/>
</dbReference>
<evidence type="ECO:0000256" key="4">
    <source>
        <dbReference type="ARBA" id="ARBA00022452"/>
    </source>
</evidence>
<accession>A0A5J6WKB8</accession>
<evidence type="ECO:0000256" key="2">
    <source>
        <dbReference type="ARBA" id="ARBA00008143"/>
    </source>
</evidence>
<evidence type="ECO:0000256" key="11">
    <source>
        <dbReference type="PROSITE-ProRule" id="PRU01360"/>
    </source>
</evidence>
<evidence type="ECO:0000313" key="17">
    <source>
        <dbReference type="Proteomes" id="UP000327424"/>
    </source>
</evidence>
<keyword evidence="8 11" id="KW-0472">Membrane</keyword>
<protein>
    <submittedName>
        <fullName evidence="16">TonB-dependent receptor plug domain-containing protein</fullName>
    </submittedName>
</protein>
<dbReference type="AlphaFoldDB" id="A0A5J6WKB8"/>
<gene>
    <name evidence="16" type="ORF">FR932_12125</name>
</gene>
<evidence type="ECO:0000256" key="9">
    <source>
        <dbReference type="ARBA" id="ARBA00023170"/>
    </source>
</evidence>
<dbReference type="InterPro" id="IPR039426">
    <property type="entry name" value="TonB-dep_rcpt-like"/>
</dbReference>
<dbReference type="GO" id="GO:0009279">
    <property type="term" value="C:cell outer membrane"/>
    <property type="evidence" value="ECO:0007669"/>
    <property type="project" value="UniProtKB-SubCell"/>
</dbReference>
<keyword evidence="5 11" id="KW-0812">Transmembrane</keyword>
<dbReference type="Gene3D" id="2.170.130.10">
    <property type="entry name" value="TonB-dependent receptor, plug domain"/>
    <property type="match status" value="1"/>
</dbReference>
<keyword evidence="7 12" id="KW-0798">TonB box</keyword>
<dbReference type="Pfam" id="PF00593">
    <property type="entry name" value="TonB_dep_Rec_b-barrel"/>
    <property type="match status" value="1"/>
</dbReference>
<dbReference type="SUPFAM" id="SSF56935">
    <property type="entry name" value="Porins"/>
    <property type="match status" value="1"/>
</dbReference>
<dbReference type="GO" id="GO:0044718">
    <property type="term" value="P:siderophore transmembrane transport"/>
    <property type="evidence" value="ECO:0007669"/>
    <property type="project" value="TreeGrafter"/>
</dbReference>
<name>A0A5J6WKB8_MORMI</name>